<protein>
    <submittedName>
        <fullName evidence="1">Uncharacterized protein</fullName>
    </submittedName>
</protein>
<accession>A0A9E2KR84</accession>
<proteinExistence type="predicted"/>
<dbReference type="EMBL" id="JAHLFT010000079">
    <property type="protein sequence ID" value="MBU3828715.1"/>
    <property type="molecule type" value="Genomic_DNA"/>
</dbReference>
<name>A0A9E2KR84_9LACO</name>
<comment type="caution">
    <text evidence="1">The sequence shown here is derived from an EMBL/GenBank/DDBJ whole genome shotgun (WGS) entry which is preliminary data.</text>
</comment>
<gene>
    <name evidence="1" type="ORF">H9806_06270</name>
</gene>
<evidence type="ECO:0000313" key="1">
    <source>
        <dbReference type="EMBL" id="MBU3828715.1"/>
    </source>
</evidence>
<dbReference type="Proteomes" id="UP000823844">
    <property type="component" value="Unassembled WGS sequence"/>
</dbReference>
<reference evidence="1" key="2">
    <citation type="submission" date="2021-04" db="EMBL/GenBank/DDBJ databases">
        <authorList>
            <person name="Gilroy R."/>
        </authorList>
    </citation>
    <scope>NUCLEOTIDE SEQUENCE</scope>
    <source>
        <strain evidence="1">F6-686</strain>
    </source>
</reference>
<dbReference type="AlphaFoldDB" id="A0A9E2KR84"/>
<organism evidence="1 2">
    <name type="scientific">Candidatus Lactobacillus pullistercoris</name>
    <dbReference type="NCBI Taxonomy" id="2838636"/>
    <lineage>
        <taxon>Bacteria</taxon>
        <taxon>Bacillati</taxon>
        <taxon>Bacillota</taxon>
        <taxon>Bacilli</taxon>
        <taxon>Lactobacillales</taxon>
        <taxon>Lactobacillaceae</taxon>
        <taxon>Lactobacillus</taxon>
    </lineage>
</organism>
<reference evidence="1" key="1">
    <citation type="journal article" date="2021" name="PeerJ">
        <title>Extensive microbial diversity within the chicken gut microbiome revealed by metagenomics and culture.</title>
        <authorList>
            <person name="Gilroy R."/>
            <person name="Ravi A."/>
            <person name="Getino M."/>
            <person name="Pursley I."/>
            <person name="Horton D.L."/>
            <person name="Alikhan N.F."/>
            <person name="Baker D."/>
            <person name="Gharbi K."/>
            <person name="Hall N."/>
            <person name="Watson M."/>
            <person name="Adriaenssens E.M."/>
            <person name="Foster-Nyarko E."/>
            <person name="Jarju S."/>
            <person name="Secka A."/>
            <person name="Antonio M."/>
            <person name="Oren A."/>
            <person name="Chaudhuri R.R."/>
            <person name="La Ragione R."/>
            <person name="Hildebrand F."/>
            <person name="Pallen M.J."/>
        </authorList>
    </citation>
    <scope>NUCLEOTIDE SEQUENCE</scope>
    <source>
        <strain evidence="1">F6-686</strain>
    </source>
</reference>
<sequence>MGKKFNLSKDEILNKVLKNHKAIADVTDMLLRTNKVKLDEPIGVTTQLALFSTKFDLDYNSAHLAIEQVKDTYLQELLTSELQNYEHLCDLITSNDPTQIKDVAIELVLAIKGIEDYLEETR</sequence>
<evidence type="ECO:0000313" key="2">
    <source>
        <dbReference type="Proteomes" id="UP000823844"/>
    </source>
</evidence>